<keyword evidence="2 7" id="KW-0645">Protease</keyword>
<dbReference type="Proteomes" id="UP000184111">
    <property type="component" value="Unassembled WGS sequence"/>
</dbReference>
<evidence type="ECO:0000256" key="1">
    <source>
        <dbReference type="ARBA" id="ARBA00010541"/>
    </source>
</evidence>
<reference evidence="7 8" key="1">
    <citation type="submission" date="2016-11" db="EMBL/GenBank/DDBJ databases">
        <authorList>
            <person name="Jaros S."/>
            <person name="Januszkiewicz K."/>
            <person name="Wedrychowicz H."/>
        </authorList>
    </citation>
    <scope>NUCLEOTIDE SEQUENCE [LARGE SCALE GENOMIC DNA]</scope>
    <source>
        <strain evidence="7 8">CGMCC 4.2025</strain>
    </source>
</reference>
<dbReference type="PRINTS" id="PR00834">
    <property type="entry name" value="PROTEASES2C"/>
</dbReference>
<dbReference type="InterPro" id="IPR051201">
    <property type="entry name" value="Chloro_Bact_Ser_Proteases"/>
</dbReference>
<feature type="domain" description="PDZ" evidence="6">
    <location>
        <begin position="516"/>
        <end position="577"/>
    </location>
</feature>
<dbReference type="PANTHER" id="PTHR43343:SF3">
    <property type="entry name" value="PROTEASE DO-LIKE 8, CHLOROPLASTIC"/>
    <property type="match status" value="1"/>
</dbReference>
<dbReference type="SUPFAM" id="SSF50494">
    <property type="entry name" value="Trypsin-like serine proteases"/>
    <property type="match status" value="1"/>
</dbReference>
<dbReference type="InterPro" id="IPR043504">
    <property type="entry name" value="Peptidase_S1_PA_chymotrypsin"/>
</dbReference>
<name>A0A1M7CNR1_9ACTN</name>
<feature type="transmembrane region" description="Helical" evidence="5">
    <location>
        <begin position="222"/>
        <end position="245"/>
    </location>
</feature>
<dbReference type="Gene3D" id="2.40.10.10">
    <property type="entry name" value="Trypsin-like serine proteases"/>
    <property type="match status" value="2"/>
</dbReference>
<evidence type="ECO:0000256" key="2">
    <source>
        <dbReference type="ARBA" id="ARBA00022670"/>
    </source>
</evidence>
<evidence type="ECO:0000256" key="5">
    <source>
        <dbReference type="SAM" id="Phobius"/>
    </source>
</evidence>
<keyword evidence="5" id="KW-0812">Transmembrane</keyword>
<keyword evidence="5" id="KW-1133">Transmembrane helix</keyword>
<dbReference type="RefSeq" id="WP_073496705.1">
    <property type="nucleotide sequence ID" value="NZ_FRBI01000005.1"/>
</dbReference>
<comment type="similarity">
    <text evidence="1">Belongs to the peptidase S1C family.</text>
</comment>
<evidence type="ECO:0000259" key="6">
    <source>
        <dbReference type="Pfam" id="PF13180"/>
    </source>
</evidence>
<feature type="compositionally biased region" description="Polar residues" evidence="4">
    <location>
        <begin position="251"/>
        <end position="267"/>
    </location>
</feature>
<keyword evidence="3" id="KW-0378">Hydrolase</keyword>
<dbReference type="OrthoDB" id="9758917at2"/>
<dbReference type="EMBL" id="FRBI01000005">
    <property type="protein sequence ID" value="SHL68469.1"/>
    <property type="molecule type" value="Genomic_DNA"/>
</dbReference>
<protein>
    <submittedName>
        <fullName evidence="7">Putative serine protease PepD</fullName>
    </submittedName>
</protein>
<dbReference type="Pfam" id="PF13180">
    <property type="entry name" value="PDZ_2"/>
    <property type="match status" value="1"/>
</dbReference>
<gene>
    <name evidence="7" type="ORF">SAMN05216499_105287</name>
</gene>
<dbReference type="AlphaFoldDB" id="A0A1M7CNR1"/>
<sequence length="586" mass="57764">MSTENEAGSVPAAESAATAHDGSAPDGASAAQAPVPPAAAPAPAAHDTPAAPTADAPRTEVLPAQAPPPVGPPSPYGPPPSALTQQFPSPAQPPAPPVPAAAPYGHGGYGTPKPAAYDAPVPPQQPAPDDAPQAAPVVPAQTQAYAQQPAYGAEQPSPYGQGQEQPPKDPYAVPATPAYAAGGQHPQTQPGYGGGGSEGPVWGAPVPGPSDDGRKRRGVGGLVAAVLVAALVAGGVGGGIGYWAAEHNDDNNATSSTTVSDTGSQKAPNRAPTSVAGIASRALPRVVTIKASGSQESGTGTGFVYDTQGHILTNNHVVAPAADGGKLTVTFSNGKTYDASVVGRAQGYDVAVVKLKNASGVTLTPLPLGNSDQAAVGDATIAIGAPFGLSGTVTTGIVSAVHRPVASSDGQGAAASYMSAIQTDASINPGNSGGPLLNANGAVIGINSAIQPGGTAQPGTQGGSVGLGFAIPINQAKRVADELIKTGRPVYPVMQVSLDGQYQGDGAKIGGTSDAVTAGGPGAAAGLKPGDVITEFDHTIIDSDETLIGEIWQHQPKDKVAITYTRNGTSHTTTVTLGSRVGDTPQ</sequence>
<keyword evidence="8" id="KW-1185">Reference proteome</keyword>
<feature type="region of interest" description="Disordered" evidence="4">
    <location>
        <begin position="1"/>
        <end position="215"/>
    </location>
</feature>
<feature type="compositionally biased region" description="Pro residues" evidence="4">
    <location>
        <begin position="90"/>
        <end position="100"/>
    </location>
</feature>
<feature type="compositionally biased region" description="Pro residues" evidence="4">
    <location>
        <begin position="65"/>
        <end position="81"/>
    </location>
</feature>
<dbReference type="InterPro" id="IPR036034">
    <property type="entry name" value="PDZ_sf"/>
</dbReference>
<dbReference type="SUPFAM" id="SSF50156">
    <property type="entry name" value="PDZ domain-like"/>
    <property type="match status" value="1"/>
</dbReference>
<proteinExistence type="inferred from homology"/>
<evidence type="ECO:0000256" key="3">
    <source>
        <dbReference type="ARBA" id="ARBA00022801"/>
    </source>
</evidence>
<dbReference type="GO" id="GO:0004252">
    <property type="term" value="F:serine-type endopeptidase activity"/>
    <property type="evidence" value="ECO:0007669"/>
    <property type="project" value="InterPro"/>
</dbReference>
<evidence type="ECO:0000256" key="4">
    <source>
        <dbReference type="SAM" id="MobiDB-lite"/>
    </source>
</evidence>
<feature type="region of interest" description="Disordered" evidence="4">
    <location>
        <begin position="248"/>
        <end position="273"/>
    </location>
</feature>
<dbReference type="STRING" id="310782.SAMN05216499_105287"/>
<dbReference type="InterPro" id="IPR009003">
    <property type="entry name" value="Peptidase_S1_PA"/>
</dbReference>
<dbReference type="Gene3D" id="2.30.42.10">
    <property type="match status" value="1"/>
</dbReference>
<keyword evidence="5" id="KW-0472">Membrane</keyword>
<dbReference type="GO" id="GO:0006508">
    <property type="term" value="P:proteolysis"/>
    <property type="evidence" value="ECO:0007669"/>
    <property type="project" value="UniProtKB-KW"/>
</dbReference>
<feature type="compositionally biased region" description="Low complexity" evidence="4">
    <location>
        <begin position="41"/>
        <end position="56"/>
    </location>
</feature>
<evidence type="ECO:0000313" key="8">
    <source>
        <dbReference type="Proteomes" id="UP000184111"/>
    </source>
</evidence>
<organism evidence="7 8">
    <name type="scientific">Actinacidiphila paucisporea</name>
    <dbReference type="NCBI Taxonomy" id="310782"/>
    <lineage>
        <taxon>Bacteria</taxon>
        <taxon>Bacillati</taxon>
        <taxon>Actinomycetota</taxon>
        <taxon>Actinomycetes</taxon>
        <taxon>Kitasatosporales</taxon>
        <taxon>Streptomycetaceae</taxon>
        <taxon>Actinacidiphila</taxon>
    </lineage>
</organism>
<evidence type="ECO:0000313" key="7">
    <source>
        <dbReference type="EMBL" id="SHL68469.1"/>
    </source>
</evidence>
<feature type="compositionally biased region" description="Low complexity" evidence="4">
    <location>
        <begin position="170"/>
        <end position="190"/>
    </location>
</feature>
<feature type="compositionally biased region" description="Low complexity" evidence="4">
    <location>
        <begin position="127"/>
        <end position="156"/>
    </location>
</feature>
<dbReference type="InterPro" id="IPR001478">
    <property type="entry name" value="PDZ"/>
</dbReference>
<dbReference type="PANTHER" id="PTHR43343">
    <property type="entry name" value="PEPTIDASE S12"/>
    <property type="match status" value="1"/>
</dbReference>
<dbReference type="Pfam" id="PF13365">
    <property type="entry name" value="Trypsin_2"/>
    <property type="match status" value="1"/>
</dbReference>
<dbReference type="InterPro" id="IPR001940">
    <property type="entry name" value="Peptidase_S1C"/>
</dbReference>
<accession>A0A1M7CNR1</accession>